<evidence type="ECO:0000313" key="3">
    <source>
        <dbReference type="Proteomes" id="UP000815325"/>
    </source>
</evidence>
<organism evidence="2 3">
    <name type="scientific">Dunaliella salina</name>
    <name type="common">Green alga</name>
    <name type="synonym">Protococcus salinus</name>
    <dbReference type="NCBI Taxonomy" id="3046"/>
    <lineage>
        <taxon>Eukaryota</taxon>
        <taxon>Viridiplantae</taxon>
        <taxon>Chlorophyta</taxon>
        <taxon>core chlorophytes</taxon>
        <taxon>Chlorophyceae</taxon>
        <taxon>CS clade</taxon>
        <taxon>Chlamydomonadales</taxon>
        <taxon>Dunaliellaceae</taxon>
        <taxon>Dunaliella</taxon>
    </lineage>
</organism>
<sequence length="310" mass="34134">MPAVHALGRRWHLSSDDLVVPGAFGSIFFATWTGLLAAAEARIERGSLCPTSAFADYVSALLAFSAVSCVLHALLAWQSYLGSLLDEAKRRAVPWLLHLIGVVYGGMLGLIIWGTVLMDKSQSYTTANSTADCSSSGQWRAIARTIVYGSWAAIGMVFLVHLHMPRARSACRCTCTCPGPTALACAPAHAQGPQRLQLHLHMPQAHCACRCTCTCPGPTAFATHPHHTHHLQHENPVHPLEHNQSQEQMHHIHMQIALNIPCRIPSTSAPEHTHSQEQMHHIQMHHNHIHLIHITLVLRSMLLYPCIKQA</sequence>
<feature type="transmembrane region" description="Helical" evidence="1">
    <location>
        <begin position="145"/>
        <end position="164"/>
    </location>
</feature>
<feature type="transmembrane region" description="Helical" evidence="1">
    <location>
        <begin position="53"/>
        <end position="75"/>
    </location>
</feature>
<protein>
    <submittedName>
        <fullName evidence="2">Uncharacterized protein</fullName>
    </submittedName>
</protein>
<reference evidence="2" key="1">
    <citation type="submission" date="2017-08" db="EMBL/GenBank/DDBJ databases">
        <authorList>
            <person name="Polle J.E."/>
            <person name="Barry K."/>
            <person name="Cushman J."/>
            <person name="Schmutz J."/>
            <person name="Tran D."/>
            <person name="Hathwaick L.T."/>
            <person name="Yim W.C."/>
            <person name="Jenkins J."/>
            <person name="Mckie-Krisberg Z.M."/>
            <person name="Prochnik S."/>
            <person name="Lindquist E."/>
            <person name="Dockter R.B."/>
            <person name="Adam C."/>
            <person name="Molina H."/>
            <person name="Bunkerborg J."/>
            <person name="Jin E."/>
            <person name="Buchheim M."/>
            <person name="Magnuson J."/>
        </authorList>
    </citation>
    <scope>NUCLEOTIDE SEQUENCE</scope>
    <source>
        <strain evidence="2">CCAP 19/18</strain>
    </source>
</reference>
<accession>A0ABQ7H0T1</accession>
<keyword evidence="3" id="KW-1185">Reference proteome</keyword>
<proteinExistence type="predicted"/>
<dbReference type="Proteomes" id="UP000815325">
    <property type="component" value="Unassembled WGS sequence"/>
</dbReference>
<feature type="transmembrane region" description="Helical" evidence="1">
    <location>
        <begin position="95"/>
        <end position="116"/>
    </location>
</feature>
<evidence type="ECO:0000313" key="2">
    <source>
        <dbReference type="EMBL" id="KAF5840454.1"/>
    </source>
</evidence>
<dbReference type="EMBL" id="MU069513">
    <property type="protein sequence ID" value="KAF5840454.1"/>
    <property type="molecule type" value="Genomic_DNA"/>
</dbReference>
<name>A0ABQ7H0T1_DUNSA</name>
<feature type="transmembrane region" description="Helical" evidence="1">
    <location>
        <begin position="20"/>
        <end position="41"/>
    </location>
</feature>
<keyword evidence="1" id="KW-0472">Membrane</keyword>
<evidence type="ECO:0000256" key="1">
    <source>
        <dbReference type="SAM" id="Phobius"/>
    </source>
</evidence>
<gene>
    <name evidence="2" type="ORF">DUNSADRAFT_16688</name>
</gene>
<comment type="caution">
    <text evidence="2">The sequence shown here is derived from an EMBL/GenBank/DDBJ whole genome shotgun (WGS) entry which is preliminary data.</text>
</comment>
<keyword evidence="1" id="KW-0812">Transmembrane</keyword>
<keyword evidence="1" id="KW-1133">Transmembrane helix</keyword>